<organism evidence="1 2">
    <name type="scientific">Helicobacter pylori</name>
    <name type="common">Campylobacter pylori</name>
    <dbReference type="NCBI Taxonomy" id="210"/>
    <lineage>
        <taxon>Bacteria</taxon>
        <taxon>Pseudomonadati</taxon>
        <taxon>Campylobacterota</taxon>
        <taxon>Epsilonproteobacteria</taxon>
        <taxon>Campylobacterales</taxon>
        <taxon>Helicobacteraceae</taxon>
        <taxon>Helicobacter</taxon>
    </lineage>
</organism>
<feature type="non-terminal residue" evidence="1">
    <location>
        <position position="1"/>
    </location>
</feature>
<comment type="caution">
    <text evidence="1">The sequence shown here is derived from an EMBL/GenBank/DDBJ whole genome shotgun (WGS) entry which is preliminary data.</text>
</comment>
<name>A0A438XPL7_HELPX</name>
<proteinExistence type="predicted"/>
<dbReference type="GO" id="GO:0008446">
    <property type="term" value="F:GDP-mannose 4,6-dehydratase activity"/>
    <property type="evidence" value="ECO:0007669"/>
    <property type="project" value="UniProtKB-EC"/>
</dbReference>
<protein>
    <submittedName>
        <fullName evidence="1">GDP-mannose 4,6-dehydratase</fullName>
        <ecNumber evidence="1">4.2.1.47</ecNumber>
    </submittedName>
</protein>
<dbReference type="Proteomes" id="UP000289022">
    <property type="component" value="Unassembled WGS sequence"/>
</dbReference>
<evidence type="ECO:0000313" key="1">
    <source>
        <dbReference type="EMBL" id="RVZ39954.1"/>
    </source>
</evidence>
<gene>
    <name evidence="1" type="ORF">EC518_04075</name>
</gene>
<accession>A0A438XPL7</accession>
<evidence type="ECO:0000313" key="2">
    <source>
        <dbReference type="Proteomes" id="UP000289022"/>
    </source>
</evidence>
<reference evidence="1 2" key="1">
    <citation type="submission" date="2018-11" db="EMBL/GenBank/DDBJ databases">
        <title>Genetic determinants and prediction of antibiotic resistance phenotypes in Helicobacter pylori.</title>
        <authorList>
            <person name="Wagner K."/>
        </authorList>
    </citation>
    <scope>NUCLEOTIDE SEQUENCE [LARGE SCALE GENOMIC DNA]</scope>
    <source>
        <strain evidence="1 2">ZH70</strain>
    </source>
</reference>
<sequence>WVREYDLKELVKDMLEYDLKECQKNLYLQDGGYILRNFYE</sequence>
<dbReference type="AlphaFoldDB" id="A0A438XPL7"/>
<keyword evidence="1" id="KW-0456">Lyase</keyword>
<dbReference type="EC" id="4.2.1.47" evidence="1"/>
<dbReference type="EMBL" id="RJGP01000139">
    <property type="protein sequence ID" value="RVZ39954.1"/>
    <property type="molecule type" value="Genomic_DNA"/>
</dbReference>